<evidence type="ECO:0000313" key="1">
    <source>
        <dbReference type="EMBL" id="RXN01559.1"/>
    </source>
</evidence>
<gene>
    <name evidence="1" type="ORF">EOD39_6387</name>
</gene>
<accession>A0A662Z164</accession>
<sequence>MKTTSKLLEDLFESEFSQSMPVTDLLASDLTCSPFINTGNGQKQQRDCKLSELKVLSKKMIAKRP</sequence>
<comment type="caution">
    <text evidence="1">The sequence shown here is derived from an EMBL/GenBank/DDBJ whole genome shotgun (WGS) entry which is preliminary data.</text>
</comment>
<dbReference type="AlphaFoldDB" id="A0A662Z164"/>
<dbReference type="Proteomes" id="UP000289886">
    <property type="component" value="Unassembled WGS sequence"/>
</dbReference>
<proteinExistence type="predicted"/>
<reference evidence="1 2" key="1">
    <citation type="submission" date="2019-01" db="EMBL/GenBank/DDBJ databases">
        <title>Draft Genome and Complete Hox-Cluster Characterization of the Sterlet Sturgeon (Acipenser ruthenus).</title>
        <authorList>
            <person name="Wei Q."/>
        </authorList>
    </citation>
    <scope>NUCLEOTIDE SEQUENCE [LARGE SCALE GENOMIC DNA]</scope>
    <source>
        <strain evidence="1">WHYD16114868_AA</strain>
        <tissue evidence="1">Blood</tissue>
    </source>
</reference>
<organism evidence="1 2">
    <name type="scientific">Acipenser ruthenus</name>
    <name type="common">Sterlet sturgeon</name>
    <dbReference type="NCBI Taxonomy" id="7906"/>
    <lineage>
        <taxon>Eukaryota</taxon>
        <taxon>Metazoa</taxon>
        <taxon>Chordata</taxon>
        <taxon>Craniata</taxon>
        <taxon>Vertebrata</taxon>
        <taxon>Euteleostomi</taxon>
        <taxon>Actinopterygii</taxon>
        <taxon>Chondrostei</taxon>
        <taxon>Acipenseriformes</taxon>
        <taxon>Acipenseridae</taxon>
        <taxon>Acipenser</taxon>
    </lineage>
</organism>
<evidence type="ECO:0000313" key="2">
    <source>
        <dbReference type="Proteomes" id="UP000289886"/>
    </source>
</evidence>
<name>A0A662Z164_ACIRT</name>
<protein>
    <submittedName>
        <fullName evidence="1">Uncharacterized protein</fullName>
    </submittedName>
</protein>
<keyword evidence="2" id="KW-1185">Reference proteome</keyword>
<dbReference type="EMBL" id="SCEB01000036">
    <property type="protein sequence ID" value="RXN01559.1"/>
    <property type="molecule type" value="Genomic_DNA"/>
</dbReference>